<accession>A0A7V2ATB3</accession>
<dbReference type="AlphaFoldDB" id="A0A7V2ATB3"/>
<feature type="domain" description="ATP synthase A/B type C-terminal" evidence="6">
    <location>
        <begin position="84"/>
        <end position="183"/>
    </location>
</feature>
<feature type="region of interest" description="Disordered" evidence="4">
    <location>
        <begin position="185"/>
        <end position="207"/>
    </location>
</feature>
<gene>
    <name evidence="7" type="ORF">ENO08_00175</name>
</gene>
<dbReference type="CDD" id="cd18112">
    <property type="entry name" value="ATP-synt_V_A-type_beta_C"/>
    <property type="match status" value="1"/>
</dbReference>
<dbReference type="InterPro" id="IPR055190">
    <property type="entry name" value="ATP-synt_VA_C"/>
</dbReference>
<dbReference type="SUPFAM" id="SSF52540">
    <property type="entry name" value="P-loop containing nucleoside triphosphate hydrolases"/>
    <property type="match status" value="1"/>
</dbReference>
<feature type="non-terminal residue" evidence="7">
    <location>
        <position position="1"/>
    </location>
</feature>
<dbReference type="Pfam" id="PF22919">
    <property type="entry name" value="ATP-synt_VA_C"/>
    <property type="match status" value="1"/>
</dbReference>
<evidence type="ECO:0000256" key="3">
    <source>
        <dbReference type="ARBA" id="ARBA00023065"/>
    </source>
</evidence>
<evidence type="ECO:0000256" key="2">
    <source>
        <dbReference type="ARBA" id="ARBA00022448"/>
    </source>
</evidence>
<dbReference type="PANTHER" id="PTHR43389">
    <property type="entry name" value="V-TYPE PROTON ATPASE SUBUNIT B"/>
    <property type="match status" value="1"/>
</dbReference>
<sequence>LYTDLATIYERAGLLKGEKEGEVLPGSITQIPVLSMPDDDKTHPIPDLTGYITEGQIILDRVLHRKGIYPPINVLPSLSRLRDKGIGEGRTREDHPQLANQLFSSYARSKEIEELAVVLGEAALTDTDRAFMRMGEQFENHFVRQALDENRTIEETLSIGWDLLTMIPRGEIKRIKDDMIDKYLPAAPEDENAPAPEAGTQEEEVAE</sequence>
<feature type="domain" description="ATPase F1/V1/A1 complex alpha/beta subunit nucleotide-binding" evidence="5">
    <location>
        <begin position="1"/>
        <end position="79"/>
    </location>
</feature>
<dbReference type="GO" id="GO:0006811">
    <property type="term" value="P:monoatomic ion transport"/>
    <property type="evidence" value="ECO:0007669"/>
    <property type="project" value="UniProtKB-KW"/>
</dbReference>
<dbReference type="Pfam" id="PF00006">
    <property type="entry name" value="ATP-synt_ab"/>
    <property type="match status" value="1"/>
</dbReference>
<keyword evidence="2" id="KW-0813">Transport</keyword>
<dbReference type="Gene3D" id="3.40.50.12240">
    <property type="match status" value="1"/>
</dbReference>
<evidence type="ECO:0000256" key="4">
    <source>
        <dbReference type="SAM" id="MobiDB-lite"/>
    </source>
</evidence>
<dbReference type="PANTHER" id="PTHR43389:SF4">
    <property type="entry name" value="V-TYPE PROTON ATPASE SUBUNIT B"/>
    <property type="match status" value="1"/>
</dbReference>
<evidence type="ECO:0000259" key="6">
    <source>
        <dbReference type="Pfam" id="PF22919"/>
    </source>
</evidence>
<dbReference type="InterPro" id="IPR020003">
    <property type="entry name" value="ATPase_a/bsu_AS"/>
</dbReference>
<evidence type="ECO:0000313" key="7">
    <source>
        <dbReference type="EMBL" id="HER42861.1"/>
    </source>
</evidence>
<proteinExistence type="inferred from homology"/>
<protein>
    <submittedName>
        <fullName evidence="7">V-type ATP synthase subunit B</fullName>
    </submittedName>
</protein>
<dbReference type="Proteomes" id="UP000886069">
    <property type="component" value="Unassembled WGS sequence"/>
</dbReference>
<dbReference type="GO" id="GO:0005524">
    <property type="term" value="F:ATP binding"/>
    <property type="evidence" value="ECO:0007669"/>
    <property type="project" value="InterPro"/>
</dbReference>
<dbReference type="SUPFAM" id="SSF47917">
    <property type="entry name" value="C-terminal domain of alpha and beta subunits of F1 ATP synthase"/>
    <property type="match status" value="1"/>
</dbReference>
<dbReference type="InterPro" id="IPR022879">
    <property type="entry name" value="V-ATPase_su_B/beta"/>
</dbReference>
<comment type="similarity">
    <text evidence="1">Belongs to the ATPase alpha/beta chains family.</text>
</comment>
<evidence type="ECO:0000259" key="5">
    <source>
        <dbReference type="Pfam" id="PF00006"/>
    </source>
</evidence>
<name>A0A7V2ATB3_UNCEI</name>
<dbReference type="InterPro" id="IPR000194">
    <property type="entry name" value="ATPase_F1/V1/A1_a/bsu_nucl-bd"/>
</dbReference>
<dbReference type="PROSITE" id="PS00152">
    <property type="entry name" value="ATPASE_ALPHA_BETA"/>
    <property type="match status" value="1"/>
</dbReference>
<organism evidence="7">
    <name type="scientific">Eiseniibacteriota bacterium</name>
    <dbReference type="NCBI Taxonomy" id="2212470"/>
    <lineage>
        <taxon>Bacteria</taxon>
        <taxon>Candidatus Eiseniibacteriota</taxon>
    </lineage>
</organism>
<comment type="caution">
    <text evidence="7">The sequence shown here is derived from an EMBL/GenBank/DDBJ whole genome shotgun (WGS) entry which is preliminary data.</text>
</comment>
<evidence type="ECO:0000256" key="1">
    <source>
        <dbReference type="ARBA" id="ARBA00008936"/>
    </source>
</evidence>
<dbReference type="InterPro" id="IPR027417">
    <property type="entry name" value="P-loop_NTPase"/>
</dbReference>
<reference evidence="7" key="1">
    <citation type="journal article" date="2020" name="mSystems">
        <title>Genome- and Community-Level Interaction Insights into Carbon Utilization and Element Cycling Functions of Hydrothermarchaeota in Hydrothermal Sediment.</title>
        <authorList>
            <person name="Zhou Z."/>
            <person name="Liu Y."/>
            <person name="Xu W."/>
            <person name="Pan J."/>
            <person name="Luo Z.H."/>
            <person name="Li M."/>
        </authorList>
    </citation>
    <scope>NUCLEOTIDE SEQUENCE [LARGE SCALE GENOMIC DNA]</scope>
    <source>
        <strain evidence="7">SpSt-1233</strain>
    </source>
</reference>
<keyword evidence="3" id="KW-0406">Ion transport</keyword>
<dbReference type="EMBL" id="DSEC01000015">
    <property type="protein sequence ID" value="HER42861.1"/>
    <property type="molecule type" value="Genomic_DNA"/>
</dbReference>